<dbReference type="Proteomes" id="UP001234989">
    <property type="component" value="Chromosome 8"/>
</dbReference>
<name>A0AAF0U956_SOLVR</name>
<dbReference type="InterPro" id="IPR056924">
    <property type="entry name" value="SH3_Tf2-1"/>
</dbReference>
<proteinExistence type="predicted"/>
<sequence length="120" mass="14220">MKGMMRFEKKWKHSLCYVDPYQILRHFGKVAYKLDLPSNLASMHPVFYVSLLKKCICDTIRLCHWRVLVLIKESIFFEEVPVEFLDRQVCELRNKEVSSAKVLWRNQLVEGATWIVKSVS</sequence>
<evidence type="ECO:0000313" key="3">
    <source>
        <dbReference type="Proteomes" id="UP001234989"/>
    </source>
</evidence>
<keyword evidence="3" id="KW-1185">Reference proteome</keyword>
<dbReference type="PANTHER" id="PTHR46148">
    <property type="entry name" value="CHROMO DOMAIN-CONTAINING PROTEIN"/>
    <property type="match status" value="1"/>
</dbReference>
<organism evidence="2 3">
    <name type="scientific">Solanum verrucosum</name>
    <dbReference type="NCBI Taxonomy" id="315347"/>
    <lineage>
        <taxon>Eukaryota</taxon>
        <taxon>Viridiplantae</taxon>
        <taxon>Streptophyta</taxon>
        <taxon>Embryophyta</taxon>
        <taxon>Tracheophyta</taxon>
        <taxon>Spermatophyta</taxon>
        <taxon>Magnoliopsida</taxon>
        <taxon>eudicotyledons</taxon>
        <taxon>Gunneridae</taxon>
        <taxon>Pentapetalae</taxon>
        <taxon>asterids</taxon>
        <taxon>lamiids</taxon>
        <taxon>Solanales</taxon>
        <taxon>Solanaceae</taxon>
        <taxon>Solanoideae</taxon>
        <taxon>Solaneae</taxon>
        <taxon>Solanum</taxon>
    </lineage>
</organism>
<dbReference type="Pfam" id="PF24626">
    <property type="entry name" value="SH3_Tf2-1"/>
    <property type="match status" value="1"/>
</dbReference>
<accession>A0AAF0U956</accession>
<evidence type="ECO:0000313" key="2">
    <source>
        <dbReference type="EMBL" id="WMV41828.1"/>
    </source>
</evidence>
<protein>
    <recommendedName>
        <fullName evidence="1">Tf2-1-like SH3-like domain-containing protein</fullName>
    </recommendedName>
</protein>
<evidence type="ECO:0000259" key="1">
    <source>
        <dbReference type="Pfam" id="PF24626"/>
    </source>
</evidence>
<gene>
    <name evidence="2" type="ORF">MTR67_035213</name>
</gene>
<dbReference type="PANTHER" id="PTHR46148:SF57">
    <property type="entry name" value="OS12G0499874 PROTEIN"/>
    <property type="match status" value="1"/>
</dbReference>
<dbReference type="EMBL" id="CP133619">
    <property type="protein sequence ID" value="WMV41828.1"/>
    <property type="molecule type" value="Genomic_DNA"/>
</dbReference>
<feature type="domain" description="Tf2-1-like SH3-like" evidence="1">
    <location>
        <begin position="6"/>
        <end position="55"/>
    </location>
</feature>
<dbReference type="AlphaFoldDB" id="A0AAF0U956"/>
<reference evidence="2" key="1">
    <citation type="submission" date="2023-08" db="EMBL/GenBank/DDBJ databases">
        <title>A de novo genome assembly of Solanum verrucosum Schlechtendal, a Mexican diploid species geographically isolated from the other diploid A-genome species in potato relatives.</title>
        <authorList>
            <person name="Hosaka K."/>
        </authorList>
    </citation>
    <scope>NUCLEOTIDE SEQUENCE</scope>
    <source>
        <tissue evidence="2">Young leaves</tissue>
    </source>
</reference>